<dbReference type="Proteomes" id="UP000886748">
    <property type="component" value="Unassembled WGS sequence"/>
</dbReference>
<dbReference type="GO" id="GO:0008299">
    <property type="term" value="P:isoprenoid biosynthetic process"/>
    <property type="evidence" value="ECO:0007669"/>
    <property type="project" value="InterPro"/>
</dbReference>
<comment type="similarity">
    <text evidence="2 6">Belongs to the FPP/GGPP synthase family.</text>
</comment>
<organism evidence="7 8">
    <name type="scientific">Candidatus Limenecus avicola</name>
    <dbReference type="NCBI Taxonomy" id="2840847"/>
    <lineage>
        <taxon>Bacteria</taxon>
        <taxon>Bacillati</taxon>
        <taxon>Bacillota</taxon>
        <taxon>Clostridia</taxon>
        <taxon>Eubacteriales</taxon>
        <taxon>Clostridiaceae</taxon>
        <taxon>Clostridiaceae incertae sedis</taxon>
        <taxon>Candidatus Limenecus</taxon>
    </lineage>
</organism>
<dbReference type="InterPro" id="IPR033749">
    <property type="entry name" value="Polyprenyl_synt_CS"/>
</dbReference>
<evidence type="ECO:0000256" key="4">
    <source>
        <dbReference type="ARBA" id="ARBA00022723"/>
    </source>
</evidence>
<keyword evidence="4" id="KW-0479">Metal-binding</keyword>
<gene>
    <name evidence="7" type="ORF">IAD26_09090</name>
</gene>
<evidence type="ECO:0000313" key="7">
    <source>
        <dbReference type="EMBL" id="HIU93270.1"/>
    </source>
</evidence>
<comment type="cofactor">
    <cofactor evidence="1">
        <name>Mg(2+)</name>
        <dbReference type="ChEBI" id="CHEBI:18420"/>
    </cofactor>
</comment>
<keyword evidence="3 6" id="KW-0808">Transferase</keyword>
<dbReference type="SUPFAM" id="SSF48576">
    <property type="entry name" value="Terpenoid synthases"/>
    <property type="match status" value="1"/>
</dbReference>
<dbReference type="Gene3D" id="1.10.600.10">
    <property type="entry name" value="Farnesyl Diphosphate Synthase"/>
    <property type="match status" value="1"/>
</dbReference>
<dbReference type="PANTHER" id="PTHR12001">
    <property type="entry name" value="GERANYLGERANYL PYROPHOSPHATE SYNTHASE"/>
    <property type="match status" value="1"/>
</dbReference>
<dbReference type="InterPro" id="IPR000092">
    <property type="entry name" value="Polyprenyl_synt"/>
</dbReference>
<accession>A0A9D1N1C7</accession>
<dbReference type="EMBL" id="DVOD01000065">
    <property type="protein sequence ID" value="HIU93270.1"/>
    <property type="molecule type" value="Genomic_DNA"/>
</dbReference>
<keyword evidence="5" id="KW-0460">Magnesium</keyword>
<dbReference type="GO" id="GO:0004659">
    <property type="term" value="F:prenyltransferase activity"/>
    <property type="evidence" value="ECO:0007669"/>
    <property type="project" value="InterPro"/>
</dbReference>
<protein>
    <submittedName>
        <fullName evidence="7">Polyprenyl synthetase family protein</fullName>
    </submittedName>
</protein>
<reference evidence="7" key="2">
    <citation type="journal article" date="2021" name="PeerJ">
        <title>Extensive microbial diversity within the chicken gut microbiome revealed by metagenomics and culture.</title>
        <authorList>
            <person name="Gilroy R."/>
            <person name="Ravi A."/>
            <person name="Getino M."/>
            <person name="Pursley I."/>
            <person name="Horton D.L."/>
            <person name="Alikhan N.F."/>
            <person name="Baker D."/>
            <person name="Gharbi K."/>
            <person name="Hall N."/>
            <person name="Watson M."/>
            <person name="Adriaenssens E.M."/>
            <person name="Foster-Nyarko E."/>
            <person name="Jarju S."/>
            <person name="Secka A."/>
            <person name="Antonio M."/>
            <person name="Oren A."/>
            <person name="Chaudhuri R.R."/>
            <person name="La Ragione R."/>
            <person name="Hildebrand F."/>
            <person name="Pallen M.J."/>
        </authorList>
    </citation>
    <scope>NUCLEOTIDE SEQUENCE</scope>
    <source>
        <strain evidence="7">CHK154-7741</strain>
    </source>
</reference>
<dbReference type="Pfam" id="PF00348">
    <property type="entry name" value="polyprenyl_synt"/>
    <property type="match status" value="1"/>
</dbReference>
<dbReference type="InterPro" id="IPR008949">
    <property type="entry name" value="Isoprenoid_synthase_dom_sf"/>
</dbReference>
<evidence type="ECO:0000256" key="3">
    <source>
        <dbReference type="ARBA" id="ARBA00022679"/>
    </source>
</evidence>
<evidence type="ECO:0000256" key="6">
    <source>
        <dbReference type="RuleBase" id="RU004466"/>
    </source>
</evidence>
<sequence length="313" mass="36252">MSFNEEYKAITSLVNSDLEKLDFQIASYFSKKQDEHNEILPIINEFFAHKGKRIRCVLIFLFVKALNKEIDDFCLKIAAATEIIHNATLIHDDIIDCSIMRRGKKTINFDYDSKLAVLCGDYLLAEVLKILACTKDERIRKIYSDSVSRMILGEIKQYFNRFKILSIEQYLEKSKDKTARLFEAGIVSSYYAISPEIPNLDHVKSFALNFGTAFQIINDLENFDNPEKINEDIQNGDYSAPLIYYVRDKYKDSTRSLNNPAQVLKQLKNTDALEKTKQLAKYYLNSAIENISFLEDNLYKRAIMDLCNLYANK</sequence>
<dbReference type="CDD" id="cd00685">
    <property type="entry name" value="Trans_IPPS_HT"/>
    <property type="match status" value="1"/>
</dbReference>
<evidence type="ECO:0000256" key="5">
    <source>
        <dbReference type="ARBA" id="ARBA00022842"/>
    </source>
</evidence>
<evidence type="ECO:0000256" key="2">
    <source>
        <dbReference type="ARBA" id="ARBA00006706"/>
    </source>
</evidence>
<dbReference type="PROSITE" id="PS00723">
    <property type="entry name" value="POLYPRENYL_SYNTHASE_1"/>
    <property type="match status" value="1"/>
</dbReference>
<dbReference type="AlphaFoldDB" id="A0A9D1N1C7"/>
<reference evidence="7" key="1">
    <citation type="submission" date="2020-10" db="EMBL/GenBank/DDBJ databases">
        <authorList>
            <person name="Gilroy R."/>
        </authorList>
    </citation>
    <scope>NUCLEOTIDE SEQUENCE</scope>
    <source>
        <strain evidence="7">CHK154-7741</strain>
    </source>
</reference>
<proteinExistence type="inferred from homology"/>
<dbReference type="SFLD" id="SFLDS00005">
    <property type="entry name" value="Isoprenoid_Synthase_Type_I"/>
    <property type="match status" value="1"/>
</dbReference>
<evidence type="ECO:0000256" key="1">
    <source>
        <dbReference type="ARBA" id="ARBA00001946"/>
    </source>
</evidence>
<name>A0A9D1N1C7_9CLOT</name>
<evidence type="ECO:0000313" key="8">
    <source>
        <dbReference type="Proteomes" id="UP000886748"/>
    </source>
</evidence>
<dbReference type="GO" id="GO:0046872">
    <property type="term" value="F:metal ion binding"/>
    <property type="evidence" value="ECO:0007669"/>
    <property type="project" value="UniProtKB-KW"/>
</dbReference>
<comment type="caution">
    <text evidence="7">The sequence shown here is derived from an EMBL/GenBank/DDBJ whole genome shotgun (WGS) entry which is preliminary data.</text>
</comment>
<dbReference type="PANTHER" id="PTHR12001:SF69">
    <property type="entry name" value="ALL TRANS-POLYPRENYL-DIPHOSPHATE SYNTHASE PDSS1"/>
    <property type="match status" value="1"/>
</dbReference>